<sequence>MNPKFDIIKAAIKSIENQGKSILELSNFINEDFKQCIEYINSIQGRIIVSGIGKSAIIGMKIVATLNSTGSPAIFMHAAEAVHGDLGILQKNDVIILISKSGNTSEIKDLVPFLKNSGVKLIAITSDKNSFLGKNSDYFLNSFVKKEACPNNLAPTTSTTAQLVIGDALAICLSELKGFKESDFAKFHPGGTLGKKLHLKVKDLVTKNLKPQVNYNETFKNIIDEISKKMLGATAVLNNGKVIGIITDGDLRRFFSKNLNSNSVTAADLMSKSPKKTSSDILAYEALQIMKKNKITQLIVEDNNNYTGIIHLHNIIKEGIS</sequence>
<dbReference type="InterPro" id="IPR004800">
    <property type="entry name" value="KdsD/KpsF-type"/>
</dbReference>
<dbReference type="GO" id="GO:0005975">
    <property type="term" value="P:carbohydrate metabolic process"/>
    <property type="evidence" value="ECO:0007669"/>
    <property type="project" value="InterPro"/>
</dbReference>
<dbReference type="CDD" id="cd05014">
    <property type="entry name" value="SIS_Kpsf"/>
    <property type="match status" value="1"/>
</dbReference>
<dbReference type="PROSITE" id="PS51371">
    <property type="entry name" value="CBS"/>
    <property type="match status" value="1"/>
</dbReference>
<dbReference type="InterPro" id="IPR001347">
    <property type="entry name" value="SIS_dom"/>
</dbReference>
<dbReference type="InterPro" id="IPR035474">
    <property type="entry name" value="SIS_Kpsf"/>
</dbReference>
<keyword evidence="2" id="KW-0677">Repeat</keyword>
<dbReference type="PANTHER" id="PTHR42745:SF1">
    <property type="entry name" value="ARABINOSE 5-PHOSPHATE ISOMERASE KDSD"/>
    <property type="match status" value="1"/>
</dbReference>
<dbReference type="GO" id="GO:0016853">
    <property type="term" value="F:isomerase activity"/>
    <property type="evidence" value="ECO:0007669"/>
    <property type="project" value="InterPro"/>
</dbReference>
<dbReference type="AlphaFoldDB" id="A0A381TIV3"/>
<dbReference type="Gene3D" id="3.40.50.10490">
    <property type="entry name" value="Glucose-6-phosphate isomerase like protein, domain 1"/>
    <property type="match status" value="1"/>
</dbReference>
<dbReference type="Pfam" id="PF01380">
    <property type="entry name" value="SIS"/>
    <property type="match status" value="1"/>
</dbReference>
<gene>
    <name evidence="6" type="ORF">METZ01_LOCUS68834</name>
</gene>
<dbReference type="GO" id="GO:0097367">
    <property type="term" value="F:carbohydrate derivative binding"/>
    <property type="evidence" value="ECO:0007669"/>
    <property type="project" value="InterPro"/>
</dbReference>
<dbReference type="PIRSF" id="PIRSF004692">
    <property type="entry name" value="KdsD_KpsF"/>
    <property type="match status" value="1"/>
</dbReference>
<evidence type="ECO:0008006" key="7">
    <source>
        <dbReference type="Google" id="ProtNLM"/>
    </source>
</evidence>
<evidence type="ECO:0000259" key="5">
    <source>
        <dbReference type="PROSITE" id="PS51464"/>
    </source>
</evidence>
<dbReference type="SUPFAM" id="SSF53697">
    <property type="entry name" value="SIS domain"/>
    <property type="match status" value="1"/>
</dbReference>
<accession>A0A381TIV3</accession>
<dbReference type="GO" id="GO:1901135">
    <property type="term" value="P:carbohydrate derivative metabolic process"/>
    <property type="evidence" value="ECO:0007669"/>
    <property type="project" value="InterPro"/>
</dbReference>
<dbReference type="Pfam" id="PF00571">
    <property type="entry name" value="CBS"/>
    <property type="match status" value="2"/>
</dbReference>
<organism evidence="6">
    <name type="scientific">marine metagenome</name>
    <dbReference type="NCBI Taxonomy" id="408172"/>
    <lineage>
        <taxon>unclassified sequences</taxon>
        <taxon>metagenomes</taxon>
        <taxon>ecological metagenomes</taxon>
    </lineage>
</organism>
<dbReference type="PANTHER" id="PTHR42745">
    <property type="match status" value="1"/>
</dbReference>
<dbReference type="InterPro" id="IPR000644">
    <property type="entry name" value="CBS_dom"/>
</dbReference>
<name>A0A381TIV3_9ZZZZ</name>
<reference evidence="6" key="1">
    <citation type="submission" date="2018-05" db="EMBL/GenBank/DDBJ databases">
        <authorList>
            <person name="Lanie J.A."/>
            <person name="Ng W.-L."/>
            <person name="Kazmierczak K.M."/>
            <person name="Andrzejewski T.M."/>
            <person name="Davidsen T.M."/>
            <person name="Wayne K.J."/>
            <person name="Tettelin H."/>
            <person name="Glass J.I."/>
            <person name="Rusch D."/>
            <person name="Podicherti R."/>
            <person name="Tsui H.-C.T."/>
            <person name="Winkler M.E."/>
        </authorList>
    </citation>
    <scope>NUCLEOTIDE SEQUENCE</scope>
</reference>
<protein>
    <recommendedName>
        <fullName evidence="7">SIS domain-containing protein</fullName>
    </recommendedName>
</protein>
<evidence type="ECO:0000313" key="6">
    <source>
        <dbReference type="EMBL" id="SVA15980.1"/>
    </source>
</evidence>
<comment type="similarity">
    <text evidence="1">Belongs to the SIS family. GutQ/KpsF subfamily.</text>
</comment>
<dbReference type="Gene3D" id="3.10.580.10">
    <property type="entry name" value="CBS-domain"/>
    <property type="match status" value="1"/>
</dbReference>
<feature type="domain" description="SIS" evidence="5">
    <location>
        <begin position="36"/>
        <end position="179"/>
    </location>
</feature>
<evidence type="ECO:0000256" key="1">
    <source>
        <dbReference type="ARBA" id="ARBA00008165"/>
    </source>
</evidence>
<dbReference type="InterPro" id="IPR046348">
    <property type="entry name" value="SIS_dom_sf"/>
</dbReference>
<keyword evidence="3" id="KW-0129">CBS domain</keyword>
<feature type="domain" description="CBS" evidence="4">
    <location>
        <begin position="270"/>
        <end position="321"/>
    </location>
</feature>
<proteinExistence type="inferred from homology"/>
<dbReference type="PROSITE" id="PS51464">
    <property type="entry name" value="SIS"/>
    <property type="match status" value="1"/>
</dbReference>
<dbReference type="FunFam" id="3.40.50.10490:FF:000011">
    <property type="entry name" value="Arabinose 5-phosphate isomerase"/>
    <property type="match status" value="1"/>
</dbReference>
<dbReference type="CDD" id="cd04604">
    <property type="entry name" value="CBS_pair_SIS_assoc"/>
    <property type="match status" value="1"/>
</dbReference>
<evidence type="ECO:0000256" key="2">
    <source>
        <dbReference type="ARBA" id="ARBA00022737"/>
    </source>
</evidence>
<evidence type="ECO:0000256" key="3">
    <source>
        <dbReference type="ARBA" id="ARBA00023122"/>
    </source>
</evidence>
<dbReference type="InterPro" id="IPR050986">
    <property type="entry name" value="GutQ/KpsF_isomerases"/>
</dbReference>
<dbReference type="NCBIfam" id="TIGR00393">
    <property type="entry name" value="kpsF"/>
    <property type="match status" value="1"/>
</dbReference>
<dbReference type="EMBL" id="UINC01004664">
    <property type="protein sequence ID" value="SVA15980.1"/>
    <property type="molecule type" value="Genomic_DNA"/>
</dbReference>
<evidence type="ECO:0000259" key="4">
    <source>
        <dbReference type="PROSITE" id="PS51371"/>
    </source>
</evidence>
<dbReference type="InterPro" id="IPR046342">
    <property type="entry name" value="CBS_dom_sf"/>
</dbReference>